<dbReference type="RefSeq" id="XP_021335461.2">
    <property type="nucleotide sequence ID" value="XM_021479786.3"/>
</dbReference>
<dbReference type="KEGG" id="dre:563780"/>
<evidence type="ECO:0000259" key="3">
    <source>
        <dbReference type="Pfam" id="PF13837"/>
    </source>
</evidence>
<feature type="domain" description="Myb/SANT-like DNA-binding" evidence="3">
    <location>
        <begin position="5"/>
        <end position="94"/>
    </location>
</feature>
<organism evidence="4 5">
    <name type="scientific">Danio rerio</name>
    <name type="common">Zebrafish</name>
    <name type="synonym">Brachydanio rerio</name>
    <dbReference type="NCBI Taxonomy" id="7955"/>
    <lineage>
        <taxon>Eukaryota</taxon>
        <taxon>Metazoa</taxon>
        <taxon>Chordata</taxon>
        <taxon>Craniata</taxon>
        <taxon>Vertebrata</taxon>
        <taxon>Euteleostomi</taxon>
        <taxon>Actinopterygii</taxon>
        <taxon>Neopterygii</taxon>
        <taxon>Teleostei</taxon>
        <taxon>Ostariophysi</taxon>
        <taxon>Cypriniformes</taxon>
        <taxon>Danionidae</taxon>
        <taxon>Danioninae</taxon>
        <taxon>Danio</taxon>
    </lineage>
</organism>
<evidence type="ECO:0000256" key="1">
    <source>
        <dbReference type="SAM" id="Coils"/>
    </source>
</evidence>
<evidence type="ECO:0000256" key="2">
    <source>
        <dbReference type="SAM" id="MobiDB-lite"/>
    </source>
</evidence>
<reference evidence="5" key="1">
    <citation type="submission" date="2025-08" db="UniProtKB">
        <authorList>
            <consortium name="RefSeq"/>
        </authorList>
    </citation>
    <scope>IDENTIFICATION</scope>
    <source>
        <strain evidence="5">Tuebingen</strain>
        <tissue evidence="5">Fibroblasts and whole tissue</tissue>
    </source>
</reference>
<name>A0A8M9QI12_DANRE</name>
<keyword evidence="4" id="KW-1185">Reference proteome</keyword>
<sequence length="370" mass="41551">MENSDRWTDGEVQALLNFYAREEMQRDFEGNKRNTKIFACISAQLAALGINHTAKQCREKIKKLKQDYKRIKDYNNQSGLEPKTSKWYQLLDAILGHRPAYAGTRDSAVGLLDTMSPESFSLPAELKAEDTSPECSLMAEEHLIADAHMISTTTYSTPSCPSSPPSVRPGKRKRGDASVLSLVKEMMEQEEENRRQSYMQMQILVDMLKEQVQREVEERERLREEAAEARHQQAAFMESLLTTVNRLVAGAHSLRLPEPVTKEVGCQCDAPIMKSVGVQADYVPKRPKRRSKAIQVRPSASVSCSDEEFPVKSEASSTLTPIKRPRVEHSSDGSSCCSEDPPDDTQVPDIIPEEDIKLEPCDSSYIVVTL</sequence>
<dbReference type="Proteomes" id="UP000000437">
    <property type="component" value="Chromosome 11"/>
</dbReference>
<dbReference type="AlphaFoldDB" id="A0A8M9QI12"/>
<dbReference type="Gene3D" id="1.10.10.60">
    <property type="entry name" value="Homeodomain-like"/>
    <property type="match status" value="1"/>
</dbReference>
<dbReference type="OrthoDB" id="691673at2759"/>
<evidence type="ECO:0000313" key="4">
    <source>
        <dbReference type="Proteomes" id="UP000000437"/>
    </source>
</evidence>
<keyword evidence="1" id="KW-0175">Coiled coil</keyword>
<feature type="region of interest" description="Disordered" evidence="2">
    <location>
        <begin position="154"/>
        <end position="175"/>
    </location>
</feature>
<protein>
    <submittedName>
        <fullName evidence="5">Uncharacterized protein isoform X1</fullName>
    </submittedName>
</protein>
<gene>
    <name evidence="5" type="primary">LOC563780</name>
</gene>
<dbReference type="Pfam" id="PF13837">
    <property type="entry name" value="Myb_DNA-bind_4"/>
    <property type="match status" value="1"/>
</dbReference>
<feature type="region of interest" description="Disordered" evidence="2">
    <location>
        <begin position="305"/>
        <end position="351"/>
    </location>
</feature>
<proteinExistence type="predicted"/>
<dbReference type="PANTHER" id="PTHR47595">
    <property type="entry name" value="HEAT SHOCK 70 KDA PROTEIN 14"/>
    <property type="match status" value="1"/>
</dbReference>
<dbReference type="CDD" id="cd12203">
    <property type="entry name" value="GT1"/>
    <property type="match status" value="1"/>
</dbReference>
<accession>A0A8M9QI12</accession>
<dbReference type="PANTHER" id="PTHR47595:SF1">
    <property type="entry name" value="MYB_SANT-LIKE DNA-BINDING DOMAIN-CONTAINING PROTEIN"/>
    <property type="match status" value="1"/>
</dbReference>
<feature type="coiled-coil region" evidence="1">
    <location>
        <begin position="205"/>
        <end position="239"/>
    </location>
</feature>
<evidence type="ECO:0000313" key="5">
    <source>
        <dbReference type="RefSeq" id="XP_021335461.2"/>
    </source>
</evidence>
<dbReference type="InterPro" id="IPR044822">
    <property type="entry name" value="Myb_DNA-bind_4"/>
</dbReference>